<feature type="compositionally biased region" description="Low complexity" evidence="4">
    <location>
        <begin position="16"/>
        <end position="32"/>
    </location>
</feature>
<feature type="compositionally biased region" description="Pro residues" evidence="4">
    <location>
        <begin position="33"/>
        <end position="47"/>
    </location>
</feature>
<feature type="compositionally biased region" description="Basic and acidic residues" evidence="4">
    <location>
        <begin position="491"/>
        <end position="503"/>
    </location>
</feature>
<feature type="region of interest" description="Disordered" evidence="4">
    <location>
        <begin position="573"/>
        <end position="744"/>
    </location>
</feature>
<reference evidence="6" key="2">
    <citation type="submission" date="2017-07" db="EMBL/GenBank/DDBJ databases">
        <title>WGS assembly of Populus trichocarpa.</title>
        <authorList>
            <person name="Tuskan G."/>
            <person name="Difazio S."/>
            <person name="Jansson S."/>
            <person name="Bohlmann J."/>
            <person name="Grigoriev I."/>
            <person name="Hellsten U."/>
            <person name="Putnam N."/>
            <person name="Ralph S."/>
            <person name="Rombauts S."/>
            <person name="Salamov A."/>
            <person name="Schein J."/>
            <person name="Sterck L."/>
            <person name="Aerts A."/>
            <person name="Bhalerao R."/>
            <person name="Bhalerao R."/>
            <person name="Blaudez D."/>
            <person name="Boerjan W."/>
            <person name="Brun A."/>
            <person name="Brunner A."/>
            <person name="Busov V."/>
            <person name="Campbell M."/>
            <person name="Carlson J."/>
            <person name="Chalot M."/>
            <person name="Chapman J."/>
            <person name="Chen G."/>
            <person name="Cooper D."/>
            <person name="Coutinho P."/>
            <person name="Couturier J."/>
            <person name="Covert S."/>
            <person name="Cronk Q."/>
            <person name="Cunningham R."/>
            <person name="Davis J."/>
            <person name="Degroeve S."/>
            <person name="Dejardin A."/>
            <person name="Depamphilis C."/>
            <person name="Detter J."/>
            <person name="Dirks B."/>
            <person name="Dubchak I."/>
            <person name="Duplessis S."/>
            <person name="Ehlting J."/>
            <person name="Ellis B."/>
            <person name="Gendler K."/>
            <person name="Goodstein D."/>
            <person name="Gribskov M."/>
            <person name="Grimwood J."/>
            <person name="Groover A."/>
            <person name="Gunter L."/>
            <person name="Hamberger B."/>
            <person name="Heinze B."/>
            <person name="Helariutta Y."/>
            <person name="Henrissat B."/>
            <person name="Holligan D."/>
            <person name="Holt R."/>
            <person name="Huang W."/>
            <person name="Islam-Faridi N."/>
            <person name="Jones S."/>
            <person name="Jones-Rhoades M."/>
            <person name="Jorgensen R."/>
            <person name="Joshi C."/>
            <person name="Kangasjarvi J."/>
            <person name="Karlsson J."/>
            <person name="Kelleher C."/>
            <person name="Kirkpatrick R."/>
            <person name="Kirst M."/>
            <person name="Kohler A."/>
            <person name="Kalluri U."/>
            <person name="Larimer F."/>
            <person name="Leebens-Mack J."/>
            <person name="Leple J."/>
            <person name="Locascio P."/>
            <person name="Lou Y."/>
            <person name="Lucas S."/>
            <person name="Martin F."/>
            <person name="Montanini B."/>
            <person name="Napoli C."/>
            <person name="Nelson D."/>
            <person name="Nelson C."/>
            <person name="Nieminen K."/>
            <person name="Nilsson O."/>
            <person name="Pereda V."/>
            <person name="Peter G."/>
            <person name="Philippe R."/>
            <person name="Pilate G."/>
            <person name="Poliakov A."/>
            <person name="Razumovskaya J."/>
            <person name="Richardson P."/>
            <person name="Rinaldi C."/>
            <person name="Ritland K."/>
            <person name="Rouze P."/>
            <person name="Ryaboy D."/>
            <person name="Schmutz J."/>
            <person name="Schrader J."/>
            <person name="Segerman B."/>
            <person name="Shin H."/>
            <person name="Siddiqui A."/>
            <person name="Sterky F."/>
            <person name="Terry A."/>
            <person name="Tsai C."/>
            <person name="Uberbacher E."/>
            <person name="Unneberg P."/>
            <person name="Vahala J."/>
            <person name="Wall K."/>
            <person name="Wessler S."/>
            <person name="Yang G."/>
            <person name="Yin T."/>
            <person name="Douglas C."/>
            <person name="Marra M."/>
            <person name="Sandberg G."/>
            <person name="Van De Peer Y."/>
            <person name="Rokhsar D."/>
        </authorList>
    </citation>
    <scope>NUCLEOTIDE SEQUENCE</scope>
    <source>
        <strain evidence="6">Nisqually-1</strain>
    </source>
</reference>
<dbReference type="EMBL" id="CM009308">
    <property type="protein sequence ID" value="RQP03333.1"/>
    <property type="molecule type" value="Genomic_DNA"/>
</dbReference>
<dbReference type="Pfam" id="PF05253">
    <property type="entry name" value="zf-U11-48K"/>
    <property type="match status" value="1"/>
</dbReference>
<feature type="domain" description="CHHC U11-48K-type" evidence="5">
    <location>
        <begin position="93"/>
        <end position="120"/>
    </location>
</feature>
<evidence type="ECO:0000256" key="2">
    <source>
        <dbReference type="ARBA" id="ARBA00022771"/>
    </source>
</evidence>
<dbReference type="FunCoup" id="A0A2K1WNM0">
    <property type="interactions" value="3218"/>
</dbReference>
<dbReference type="EMBL" id="CM009308">
    <property type="protein sequence ID" value="RQP03334.1"/>
    <property type="molecule type" value="Genomic_DNA"/>
</dbReference>
<feature type="region of interest" description="Disordered" evidence="4">
    <location>
        <begin position="1"/>
        <end position="54"/>
    </location>
</feature>
<dbReference type="PANTHER" id="PTHR21402">
    <property type="entry name" value="GAMETOCYTE SPECIFIC FACTOR 1-RELATED"/>
    <property type="match status" value="1"/>
</dbReference>
<keyword evidence="2" id="KW-0863">Zinc-finger</keyword>
<gene>
    <name evidence="6" type="ORF">POPTR_019G029400</name>
</gene>
<dbReference type="Gramene" id="Potri.019G029400.8.v4.1">
    <property type="protein sequence ID" value="Potri.019G029400.8.v4.1"/>
    <property type="gene ID" value="Potri.019G029400.v4.1"/>
</dbReference>
<dbReference type="GO" id="GO:0008270">
    <property type="term" value="F:zinc ion binding"/>
    <property type="evidence" value="ECO:0007669"/>
    <property type="project" value="UniProtKB-KW"/>
</dbReference>
<dbReference type="OMA" id="MRYMIED"/>
<keyword evidence="1" id="KW-0479">Metal-binding</keyword>
<evidence type="ECO:0000313" key="6">
    <source>
        <dbReference type="EMBL" id="RQP03336.1"/>
    </source>
</evidence>
<dbReference type="PROSITE" id="PS51800">
    <property type="entry name" value="ZF_CHHC_U11_48K"/>
    <property type="match status" value="1"/>
</dbReference>
<feature type="compositionally biased region" description="Basic and acidic residues" evidence="4">
    <location>
        <begin position="699"/>
        <end position="713"/>
    </location>
</feature>
<dbReference type="STRING" id="3694.A0A2K1WNM0"/>
<dbReference type="AlphaFoldDB" id="A0A2K1WNM0"/>
<dbReference type="OrthoDB" id="69229at2759"/>
<feature type="compositionally biased region" description="Pro residues" evidence="4">
    <location>
        <begin position="1"/>
        <end position="15"/>
    </location>
</feature>
<accession>A0A2K1WNM0</accession>
<keyword evidence="7" id="KW-1185">Reference proteome</keyword>
<protein>
    <recommendedName>
        <fullName evidence="5">CHHC U11-48K-type domain-containing protein</fullName>
    </recommendedName>
</protein>
<dbReference type="InParanoid" id="A0A2K1WNM0"/>
<organism evidence="6 7">
    <name type="scientific">Populus trichocarpa</name>
    <name type="common">Western balsam poplar</name>
    <name type="synonym">Populus balsamifera subsp. trichocarpa</name>
    <dbReference type="NCBI Taxonomy" id="3694"/>
    <lineage>
        <taxon>Eukaryota</taxon>
        <taxon>Viridiplantae</taxon>
        <taxon>Streptophyta</taxon>
        <taxon>Embryophyta</taxon>
        <taxon>Tracheophyta</taxon>
        <taxon>Spermatophyta</taxon>
        <taxon>Magnoliopsida</taxon>
        <taxon>eudicotyledons</taxon>
        <taxon>Gunneridae</taxon>
        <taxon>Pentapetalae</taxon>
        <taxon>rosids</taxon>
        <taxon>fabids</taxon>
        <taxon>Malpighiales</taxon>
        <taxon>Salicaceae</taxon>
        <taxon>Saliceae</taxon>
        <taxon>Populus</taxon>
    </lineage>
</organism>
<feature type="compositionally biased region" description="Polar residues" evidence="4">
    <location>
        <begin position="575"/>
        <end position="587"/>
    </location>
</feature>
<evidence type="ECO:0000256" key="1">
    <source>
        <dbReference type="ARBA" id="ARBA00022723"/>
    </source>
</evidence>
<evidence type="ECO:0000313" key="7">
    <source>
        <dbReference type="Proteomes" id="UP000006729"/>
    </source>
</evidence>
<feature type="region of interest" description="Disordered" evidence="4">
    <location>
        <begin position="476"/>
        <end position="503"/>
    </location>
</feature>
<dbReference type="EMBL" id="CM009308">
    <property type="protein sequence ID" value="RQP03336.1"/>
    <property type="molecule type" value="Genomic_DNA"/>
</dbReference>
<sequence>MNPYTPHPNHLPFPYPSQNSNPNPNFLLHPFLPSQPPSKPPQVPPPTTTTTTTPILDLSTTLSTLTNLLSLTHQTLTSLSPQITLSKPQNANFIPCPFNRHHLMPPESLFLHSLNCPVPLFQNPSSPFDYLHYPNTLNPQDPHKDSNFSQSIQDPNETELCFSLDSYYNQFSSHFSYNDCPGAVNLNDLDSSKRIFTLPGVLLIECVNFGVSGESERDGFDKNGFRVLPSELWAIRREIEGWIDYPSVYSDSVFCSILRLDLIKGSDLRSWIIANSPRYGVVIDVYMRDHICVLFRLCLKAIRKEGLSSVSCEMNVKSLKCPILVQVLTWIASQLSVLYGEVNAKCFAIHVLKQCLLDAANEVLFLLDPCLKESLRDLDAYESEIKDSKLEEPRKGSRECKIIKAVDEGDDGVIFVSQVAAAVAALHERSILEAKIKLLRVPQQLPRYQRMAEHSFASKRADDERSKRPQYKAIIEHDGLPRKQLSNQESNKSKTREELLAEERDYKRRRMSYRGKKLKRTTLQVMRDIIDGYMEEIKLAGGIGRFEKGTEEEEMSPNPPSAPDVTVNELRKVNSHSSEATRTTSNHYQKESYPAHNSRSKTSKDVLPQDYEQQGRSNHGHHEKLEYRRSANQDRHGREYSRSPERHRSHARSHERSGHQRGRDETKLTRSKDHEKRSSSKSYHDYKSLNSGLESADGMQRDDRKLDVRDGHLRNAYGNHGSNSVARNAFEDRYDPTGSYDMHEDDVYTSITYAREDVHD</sequence>
<feature type="compositionally biased region" description="Basic and acidic residues" evidence="4">
    <location>
        <begin position="623"/>
        <end position="687"/>
    </location>
</feature>
<feature type="compositionally biased region" description="Basic and acidic residues" evidence="4">
    <location>
        <begin position="729"/>
        <end position="744"/>
    </location>
</feature>
<dbReference type="Proteomes" id="UP000006729">
    <property type="component" value="Chromosome 19"/>
</dbReference>
<dbReference type="InterPro" id="IPR051591">
    <property type="entry name" value="UPF0224_FAM112_RNA_Proc"/>
</dbReference>
<dbReference type="InterPro" id="IPR022776">
    <property type="entry name" value="TRM13/UPF0224_CHHC_Znf_dom"/>
</dbReference>
<keyword evidence="3" id="KW-0862">Zinc</keyword>
<evidence type="ECO:0000256" key="3">
    <source>
        <dbReference type="ARBA" id="ARBA00022833"/>
    </source>
</evidence>
<evidence type="ECO:0000256" key="4">
    <source>
        <dbReference type="SAM" id="MobiDB-lite"/>
    </source>
</evidence>
<dbReference type="PANTHER" id="PTHR21402:SF10">
    <property type="entry name" value="U11_U12 SMALL NUCLEAR RIBONUCLEOPROTEIN 48 KDA PROTEIN"/>
    <property type="match status" value="1"/>
</dbReference>
<proteinExistence type="predicted"/>
<dbReference type="EMBL" id="CM009308">
    <property type="protein sequence ID" value="RQP03335.1"/>
    <property type="molecule type" value="Genomic_DNA"/>
</dbReference>
<dbReference type="ExpressionAtlas" id="A0A2K1WNM0">
    <property type="expression patterns" value="baseline and differential"/>
</dbReference>
<name>A0A2K1WNM0_POPTR</name>
<evidence type="ECO:0000259" key="5">
    <source>
        <dbReference type="PROSITE" id="PS51800"/>
    </source>
</evidence>
<reference evidence="6 7" key="1">
    <citation type="journal article" date="2006" name="Science">
        <title>The genome of black cottonwood, Populus trichocarpa (Torr. &amp; Gray).</title>
        <authorList>
            <person name="Tuskan G.A."/>
            <person name="Difazio S."/>
            <person name="Jansson S."/>
            <person name="Bohlmann J."/>
            <person name="Grigoriev I."/>
            <person name="Hellsten U."/>
            <person name="Putnam N."/>
            <person name="Ralph S."/>
            <person name="Rombauts S."/>
            <person name="Salamov A."/>
            <person name="Schein J."/>
            <person name="Sterck L."/>
            <person name="Aerts A."/>
            <person name="Bhalerao R.R."/>
            <person name="Bhalerao R.P."/>
            <person name="Blaudez D."/>
            <person name="Boerjan W."/>
            <person name="Brun A."/>
            <person name="Brunner A."/>
            <person name="Busov V."/>
            <person name="Campbell M."/>
            <person name="Carlson J."/>
            <person name="Chalot M."/>
            <person name="Chapman J."/>
            <person name="Chen G.L."/>
            <person name="Cooper D."/>
            <person name="Coutinho P.M."/>
            <person name="Couturier J."/>
            <person name="Covert S."/>
            <person name="Cronk Q."/>
            <person name="Cunningham R."/>
            <person name="Davis J."/>
            <person name="Degroeve S."/>
            <person name="Dejardin A."/>
            <person name="Depamphilis C."/>
            <person name="Detter J."/>
            <person name="Dirks B."/>
            <person name="Dubchak I."/>
            <person name="Duplessis S."/>
            <person name="Ehlting J."/>
            <person name="Ellis B."/>
            <person name="Gendler K."/>
            <person name="Goodstein D."/>
            <person name="Gribskov M."/>
            <person name="Grimwood J."/>
            <person name="Groover A."/>
            <person name="Gunter L."/>
            <person name="Hamberger B."/>
            <person name="Heinze B."/>
            <person name="Helariutta Y."/>
            <person name="Henrissat B."/>
            <person name="Holligan D."/>
            <person name="Holt R."/>
            <person name="Huang W."/>
            <person name="Islam-Faridi N."/>
            <person name="Jones S."/>
            <person name="Jones-Rhoades M."/>
            <person name="Jorgensen R."/>
            <person name="Joshi C."/>
            <person name="Kangasjarvi J."/>
            <person name="Karlsson J."/>
            <person name="Kelleher C."/>
            <person name="Kirkpatrick R."/>
            <person name="Kirst M."/>
            <person name="Kohler A."/>
            <person name="Kalluri U."/>
            <person name="Larimer F."/>
            <person name="Leebens-Mack J."/>
            <person name="Leple J.C."/>
            <person name="Locascio P."/>
            <person name="Lou Y."/>
            <person name="Lucas S."/>
            <person name="Martin F."/>
            <person name="Montanini B."/>
            <person name="Napoli C."/>
            <person name="Nelson D.R."/>
            <person name="Nelson C."/>
            <person name="Nieminen K."/>
            <person name="Nilsson O."/>
            <person name="Pereda V."/>
            <person name="Peter G."/>
            <person name="Philippe R."/>
            <person name="Pilate G."/>
            <person name="Poliakov A."/>
            <person name="Razumovskaya J."/>
            <person name="Richardson P."/>
            <person name="Rinaldi C."/>
            <person name="Ritland K."/>
            <person name="Rouze P."/>
            <person name="Ryaboy D."/>
            <person name="Schmutz J."/>
            <person name="Schrader J."/>
            <person name="Segerman B."/>
            <person name="Shin H."/>
            <person name="Siddiqui A."/>
            <person name="Sterky F."/>
            <person name="Terry A."/>
            <person name="Tsai C.J."/>
            <person name="Uberbacher E."/>
            <person name="Unneberg P."/>
            <person name="Vahala J."/>
            <person name="Wall K."/>
            <person name="Wessler S."/>
            <person name="Yang G."/>
            <person name="Yin T."/>
            <person name="Douglas C."/>
            <person name="Marra M."/>
            <person name="Sandberg G."/>
            <person name="Van de Peer Y."/>
            <person name="Rokhsar D."/>
        </authorList>
    </citation>
    <scope>NUCLEOTIDE SEQUENCE [LARGE SCALE GENOMIC DNA]</scope>
    <source>
        <strain evidence="7">cv. Nisqually</strain>
        <strain evidence="6">Nisqually-1</strain>
    </source>
</reference>